<dbReference type="GO" id="GO:0016925">
    <property type="term" value="P:protein sumoylation"/>
    <property type="evidence" value="ECO:0007669"/>
    <property type="project" value="TreeGrafter"/>
</dbReference>
<evidence type="ECO:0000313" key="4">
    <source>
        <dbReference type="Proteomes" id="UP000516260"/>
    </source>
</evidence>
<proteinExistence type="inferred from homology"/>
<dbReference type="GO" id="GO:0005737">
    <property type="term" value="C:cytoplasm"/>
    <property type="evidence" value="ECO:0007669"/>
    <property type="project" value="TreeGrafter"/>
</dbReference>
<dbReference type="GO" id="GO:0031510">
    <property type="term" value="C:SUMO activating enzyme complex"/>
    <property type="evidence" value="ECO:0007669"/>
    <property type="project" value="TreeGrafter"/>
</dbReference>
<organism evidence="3 4">
    <name type="scientific">Takifugu bimaculatus</name>
    <dbReference type="NCBI Taxonomy" id="433685"/>
    <lineage>
        <taxon>Eukaryota</taxon>
        <taxon>Metazoa</taxon>
        <taxon>Chordata</taxon>
        <taxon>Craniata</taxon>
        <taxon>Vertebrata</taxon>
        <taxon>Euteleostomi</taxon>
        <taxon>Actinopterygii</taxon>
        <taxon>Neopterygii</taxon>
        <taxon>Teleostei</taxon>
        <taxon>Neoteleostei</taxon>
        <taxon>Acanthomorphata</taxon>
        <taxon>Eupercaria</taxon>
        <taxon>Tetraodontiformes</taxon>
        <taxon>Tetradontoidea</taxon>
        <taxon>Tetraodontidae</taxon>
        <taxon>Takifugu</taxon>
    </lineage>
</organism>
<evidence type="ECO:0000256" key="1">
    <source>
        <dbReference type="ARBA" id="ARBA00005673"/>
    </source>
</evidence>
<dbReference type="InterPro" id="IPR000594">
    <property type="entry name" value="ThiF_NAD_FAD-bd"/>
</dbReference>
<feature type="domain" description="THIF-type NAD/FAD binding fold" evidence="2">
    <location>
        <begin position="2"/>
        <end position="233"/>
    </location>
</feature>
<sequence length="241" mass="27228">MVKVHADSDRIEEKSDDFFLEFEAVCLTGCSKDLMVRIDRLCSQHNIKVFCGDVYGYYGYMFCNLGQEHKYIEEKPKLVKPTGNSGGPEAKKAKVDINETIVVKKTTSFCTLKEALGVDWTSEKAKARLKKTPADYFMLHVLLKFRTDKGRDPDPQTFAEDSKLLIQIRDDVFEALEVSTDLLREDFASYCFSEMSPVCAVVGGVLGQEVVKALSQRDPPHRNFFFFDGRTGNGVVDYFGP</sequence>
<gene>
    <name evidence="3" type="ORF">fugu_010609</name>
</gene>
<dbReference type="InterPro" id="IPR035985">
    <property type="entry name" value="Ubiquitin-activating_enz"/>
</dbReference>
<dbReference type="InterPro" id="IPR045886">
    <property type="entry name" value="ThiF/MoeB/HesA"/>
</dbReference>
<comment type="similarity">
    <text evidence="1">Belongs to the ubiquitin-activating E1 family.</text>
</comment>
<dbReference type="Gene3D" id="3.40.50.720">
    <property type="entry name" value="NAD(P)-binding Rossmann-like Domain"/>
    <property type="match status" value="1"/>
</dbReference>
<dbReference type="SUPFAM" id="SSF69572">
    <property type="entry name" value="Activating enzymes of the ubiquitin-like proteins"/>
    <property type="match status" value="1"/>
</dbReference>
<dbReference type="Proteomes" id="UP000516260">
    <property type="component" value="Chromosome 11"/>
</dbReference>
<dbReference type="Pfam" id="PF00899">
    <property type="entry name" value="ThiF"/>
    <property type="match status" value="1"/>
</dbReference>
<name>A0A4Z2CAI1_9TELE</name>
<keyword evidence="4" id="KW-1185">Reference proteome</keyword>
<dbReference type="PANTHER" id="PTHR10953:SF162">
    <property type="entry name" value="SUMO-ACTIVATING ENZYME SUBUNIT 1"/>
    <property type="match status" value="1"/>
</dbReference>
<comment type="caution">
    <text evidence="3">The sequence shown here is derived from an EMBL/GenBank/DDBJ whole genome shotgun (WGS) entry which is preliminary data.</text>
</comment>
<protein>
    <recommendedName>
        <fullName evidence="2">THIF-type NAD/FAD binding fold domain-containing protein</fullName>
    </recommendedName>
</protein>
<evidence type="ECO:0000313" key="3">
    <source>
        <dbReference type="EMBL" id="TNN01227.1"/>
    </source>
</evidence>
<dbReference type="GO" id="GO:0019948">
    <property type="term" value="F:SUMO activating enzyme activity"/>
    <property type="evidence" value="ECO:0007669"/>
    <property type="project" value="TreeGrafter"/>
</dbReference>
<dbReference type="PANTHER" id="PTHR10953">
    <property type="entry name" value="UBIQUITIN-ACTIVATING ENZYME E1"/>
    <property type="match status" value="1"/>
</dbReference>
<evidence type="ECO:0000259" key="2">
    <source>
        <dbReference type="Pfam" id="PF00899"/>
    </source>
</evidence>
<reference evidence="3 4" key="1">
    <citation type="submission" date="2019-04" db="EMBL/GenBank/DDBJ databases">
        <title>The sequence and de novo assembly of Takifugu bimaculatus genome using PacBio and Hi-C technologies.</title>
        <authorList>
            <person name="Xu P."/>
            <person name="Liu B."/>
            <person name="Zhou Z."/>
        </authorList>
    </citation>
    <scope>NUCLEOTIDE SEQUENCE [LARGE SCALE GENOMIC DNA]</scope>
    <source>
        <strain evidence="3">TB-2018</strain>
        <tissue evidence="3">Muscle</tissue>
    </source>
</reference>
<accession>A0A4Z2CAI1</accession>
<dbReference type="EMBL" id="SWLE01000003">
    <property type="protein sequence ID" value="TNN01227.1"/>
    <property type="molecule type" value="Genomic_DNA"/>
</dbReference>
<dbReference type="AlphaFoldDB" id="A0A4Z2CAI1"/>